<dbReference type="Pfam" id="PF20139">
    <property type="entry name" value="DUF6529"/>
    <property type="match status" value="1"/>
</dbReference>
<keyword evidence="3" id="KW-1185">Reference proteome</keyword>
<protein>
    <submittedName>
        <fullName evidence="2">Uncharacterized protein</fullName>
    </submittedName>
</protein>
<evidence type="ECO:0000313" key="3">
    <source>
        <dbReference type="Proteomes" id="UP000400924"/>
    </source>
</evidence>
<comment type="caution">
    <text evidence="2">The sequence shown here is derived from an EMBL/GenBank/DDBJ whole genome shotgun (WGS) entry which is preliminary data.</text>
</comment>
<dbReference type="RefSeq" id="WP_322726553.1">
    <property type="nucleotide sequence ID" value="NZ_VJZC01000793.1"/>
</dbReference>
<dbReference type="InterPro" id="IPR045382">
    <property type="entry name" value="DUF6529"/>
</dbReference>
<dbReference type="AlphaFoldDB" id="A0A5N8XYF9"/>
<evidence type="ECO:0000256" key="1">
    <source>
        <dbReference type="SAM" id="Phobius"/>
    </source>
</evidence>
<gene>
    <name evidence="2" type="ORF">FNH08_46850</name>
</gene>
<dbReference type="Proteomes" id="UP000400924">
    <property type="component" value="Unassembled WGS sequence"/>
</dbReference>
<proteinExistence type="predicted"/>
<name>A0A5N8XYF9_9ACTN</name>
<keyword evidence="1" id="KW-0812">Transmembrane</keyword>
<dbReference type="EMBL" id="VJZC01000793">
    <property type="protein sequence ID" value="MPY64410.1"/>
    <property type="molecule type" value="Genomic_DNA"/>
</dbReference>
<feature type="transmembrane region" description="Helical" evidence="1">
    <location>
        <begin position="133"/>
        <end position="153"/>
    </location>
</feature>
<keyword evidence="1" id="KW-0472">Membrane</keyword>
<keyword evidence="1" id="KW-1133">Transmembrane helix</keyword>
<sequence length="195" mass="20600">MTTRTSHRAPQRPSPARRAALIALGVALPVAVGVAIWEIGLHHTPQYTTDLFGAHGDAAVTLKARLGSALFGLAVVQLLLALWMYGRLPGLAAGPRGVRLSHRIVGWAAFLLSVPIAIHCVRTYGVETTNTRVFLHSVAGCALYGAFVAKVLVVRSRHLPGWLLPAAGGALFCAIGVLWYSAALWALNGFAVPGL</sequence>
<accession>A0A5N8XYF9</accession>
<organism evidence="2 3">
    <name type="scientific">Streptomyces spongiae</name>
    <dbReference type="NCBI Taxonomy" id="565072"/>
    <lineage>
        <taxon>Bacteria</taxon>
        <taxon>Bacillati</taxon>
        <taxon>Actinomycetota</taxon>
        <taxon>Actinomycetes</taxon>
        <taxon>Kitasatosporales</taxon>
        <taxon>Streptomycetaceae</taxon>
        <taxon>Streptomyces</taxon>
    </lineage>
</organism>
<feature type="transmembrane region" description="Helical" evidence="1">
    <location>
        <begin position="62"/>
        <end position="83"/>
    </location>
</feature>
<feature type="transmembrane region" description="Helical" evidence="1">
    <location>
        <begin position="104"/>
        <end position="121"/>
    </location>
</feature>
<reference evidence="2 3" key="1">
    <citation type="submission" date="2019-07" db="EMBL/GenBank/DDBJ databases">
        <title>New species of Amycolatopsis and Streptomyces.</title>
        <authorList>
            <person name="Duangmal K."/>
            <person name="Teo W.F.A."/>
            <person name="Lipun K."/>
        </authorList>
    </citation>
    <scope>NUCLEOTIDE SEQUENCE [LARGE SCALE GENOMIC DNA]</scope>
    <source>
        <strain evidence="2 3">NBRC 106415</strain>
    </source>
</reference>
<feature type="transmembrane region" description="Helical" evidence="1">
    <location>
        <begin position="162"/>
        <end position="187"/>
    </location>
</feature>
<feature type="transmembrane region" description="Helical" evidence="1">
    <location>
        <begin position="21"/>
        <end position="42"/>
    </location>
</feature>
<evidence type="ECO:0000313" key="2">
    <source>
        <dbReference type="EMBL" id="MPY64410.1"/>
    </source>
</evidence>